<organism evidence="1 2">
    <name type="scientific">Caerostris extrusa</name>
    <name type="common">Bark spider</name>
    <name type="synonym">Caerostris bankana</name>
    <dbReference type="NCBI Taxonomy" id="172846"/>
    <lineage>
        <taxon>Eukaryota</taxon>
        <taxon>Metazoa</taxon>
        <taxon>Ecdysozoa</taxon>
        <taxon>Arthropoda</taxon>
        <taxon>Chelicerata</taxon>
        <taxon>Arachnida</taxon>
        <taxon>Araneae</taxon>
        <taxon>Araneomorphae</taxon>
        <taxon>Entelegynae</taxon>
        <taxon>Araneoidea</taxon>
        <taxon>Araneidae</taxon>
        <taxon>Caerostris</taxon>
    </lineage>
</organism>
<gene>
    <name evidence="1" type="ORF">CEXT_239911</name>
</gene>
<evidence type="ECO:0000313" key="1">
    <source>
        <dbReference type="EMBL" id="GIY94776.1"/>
    </source>
</evidence>
<protein>
    <submittedName>
        <fullName evidence="1">Uncharacterized protein</fullName>
    </submittedName>
</protein>
<dbReference type="Proteomes" id="UP001054945">
    <property type="component" value="Unassembled WGS sequence"/>
</dbReference>
<accession>A0AAV4XHX2</accession>
<evidence type="ECO:0000313" key="2">
    <source>
        <dbReference type="Proteomes" id="UP001054945"/>
    </source>
</evidence>
<proteinExistence type="predicted"/>
<name>A0AAV4XHX2_CAEEX</name>
<dbReference type="AlphaFoldDB" id="A0AAV4XHX2"/>
<sequence>MDPGLYSGRVYGRSGKQKYALELTDLLSSGKSSIVLLKLIPRHVLFQEKSSLLQSLYLHDQDEVCFRLRIWKSRKSSSEQKILEYRNSKF</sequence>
<reference evidence="1 2" key="1">
    <citation type="submission" date="2021-06" db="EMBL/GenBank/DDBJ databases">
        <title>Caerostris extrusa draft genome.</title>
        <authorList>
            <person name="Kono N."/>
            <person name="Arakawa K."/>
        </authorList>
    </citation>
    <scope>NUCLEOTIDE SEQUENCE [LARGE SCALE GENOMIC DNA]</scope>
</reference>
<dbReference type="EMBL" id="BPLR01017822">
    <property type="protein sequence ID" value="GIY94776.1"/>
    <property type="molecule type" value="Genomic_DNA"/>
</dbReference>
<keyword evidence="2" id="KW-1185">Reference proteome</keyword>
<comment type="caution">
    <text evidence="1">The sequence shown here is derived from an EMBL/GenBank/DDBJ whole genome shotgun (WGS) entry which is preliminary data.</text>
</comment>